<dbReference type="PANTHER" id="PTHR21013">
    <property type="entry name" value="ATP SYNTHASE MITOCHONDRIAL F1 COMPLEX ASSEMBLY FACTOR 2/ATP12 PROTEIN, MITOCHONDRIAL PRECURSOR"/>
    <property type="match status" value="1"/>
</dbReference>
<dbReference type="EMBL" id="BMES01000002">
    <property type="protein sequence ID" value="GGH25260.1"/>
    <property type="molecule type" value="Genomic_DNA"/>
</dbReference>
<comment type="similarity">
    <text evidence="1">Belongs to the ATP12 family.</text>
</comment>
<gene>
    <name evidence="4" type="ORF">GCM10007036_32270</name>
</gene>
<dbReference type="InterPro" id="IPR023335">
    <property type="entry name" value="ATP12_ortho_dom_sf"/>
</dbReference>
<keyword evidence="3" id="KW-0143">Chaperone</keyword>
<comment type="caution">
    <text evidence="4">The sequence shown here is derived from an EMBL/GenBank/DDBJ whole genome shotgun (WGS) entry which is preliminary data.</text>
</comment>
<dbReference type="GO" id="GO:0043461">
    <property type="term" value="P:proton-transporting ATP synthase complex assembly"/>
    <property type="evidence" value="ECO:0007669"/>
    <property type="project" value="InterPro"/>
</dbReference>
<organism evidence="4 5">
    <name type="scientific">Alsobacter metallidurans</name>
    <dbReference type="NCBI Taxonomy" id="340221"/>
    <lineage>
        <taxon>Bacteria</taxon>
        <taxon>Pseudomonadati</taxon>
        <taxon>Pseudomonadota</taxon>
        <taxon>Alphaproteobacteria</taxon>
        <taxon>Hyphomicrobiales</taxon>
        <taxon>Alsobacteraceae</taxon>
        <taxon>Alsobacter</taxon>
    </lineage>
</organism>
<keyword evidence="2" id="KW-0809">Transit peptide</keyword>
<evidence type="ECO:0000256" key="3">
    <source>
        <dbReference type="ARBA" id="ARBA00023186"/>
    </source>
</evidence>
<proteinExistence type="inferred from homology"/>
<dbReference type="InterPro" id="IPR011419">
    <property type="entry name" value="ATP12_ATP_synth-F1-assembly"/>
</dbReference>
<dbReference type="Gene3D" id="3.30.2180.10">
    <property type="entry name" value="ATP12-like"/>
    <property type="match status" value="1"/>
</dbReference>
<keyword evidence="5" id="KW-1185">Reference proteome</keyword>
<dbReference type="InterPro" id="IPR042272">
    <property type="entry name" value="ATP12_ATP_synth-F1-assembly_N"/>
</dbReference>
<reference evidence="4" key="1">
    <citation type="journal article" date="2014" name="Int. J. Syst. Evol. Microbiol.">
        <title>Complete genome sequence of Corynebacterium casei LMG S-19264T (=DSM 44701T), isolated from a smear-ripened cheese.</title>
        <authorList>
            <consortium name="US DOE Joint Genome Institute (JGI-PGF)"/>
            <person name="Walter F."/>
            <person name="Albersmeier A."/>
            <person name="Kalinowski J."/>
            <person name="Ruckert C."/>
        </authorList>
    </citation>
    <scope>NUCLEOTIDE SEQUENCE</scope>
    <source>
        <strain evidence="4">CGMCC 1.12214</strain>
    </source>
</reference>
<evidence type="ECO:0000313" key="5">
    <source>
        <dbReference type="Proteomes" id="UP000603912"/>
    </source>
</evidence>
<evidence type="ECO:0000256" key="2">
    <source>
        <dbReference type="ARBA" id="ARBA00022946"/>
    </source>
</evidence>
<dbReference type="PANTHER" id="PTHR21013:SF10">
    <property type="entry name" value="ATP SYNTHASE MITOCHONDRIAL F1 COMPLEX ASSEMBLY FACTOR 2"/>
    <property type="match status" value="1"/>
</dbReference>
<evidence type="ECO:0000256" key="1">
    <source>
        <dbReference type="ARBA" id="ARBA00008231"/>
    </source>
</evidence>
<dbReference type="Gene3D" id="1.10.3580.10">
    <property type="entry name" value="ATP12 ATPase"/>
    <property type="match status" value="1"/>
</dbReference>
<dbReference type="SUPFAM" id="SSF160909">
    <property type="entry name" value="ATP12-like"/>
    <property type="match status" value="1"/>
</dbReference>
<reference evidence="4" key="2">
    <citation type="submission" date="2020-09" db="EMBL/GenBank/DDBJ databases">
        <authorList>
            <person name="Sun Q."/>
            <person name="Zhou Y."/>
        </authorList>
    </citation>
    <scope>NUCLEOTIDE SEQUENCE</scope>
    <source>
        <strain evidence="4">CGMCC 1.12214</strain>
    </source>
</reference>
<dbReference type="AlphaFoldDB" id="A0A917IAA8"/>
<name>A0A917IAA8_9HYPH</name>
<protein>
    <submittedName>
        <fullName evidence="4">ATPase</fullName>
    </submittedName>
</protein>
<sequence>MGWLAALIGLDNVARGRHVPAMSNDQNAWFPDANGHNPVRAARSASAAPSLPRRFYKEASVVEKDGGFVLTLDGRPARTPAKAPLALPNRHAGEAVAGEWAAQGNEINPATMPMTKLVNSGIDGVARMRDDVVDEIVRYAGSDLLCYRAGEPPRLVRRQAEAWDPVLDWAREDLGARFFLAEGVMFIEQPSSALDAVRREVAAVRDPIALAALSTITSLTGSSLLAVAVARGRLTPAQAWAAAHLDEDFQMEVWGLDDDALERRAKRWGEMEAAATLLRLIHSA</sequence>
<accession>A0A917IAA8</accession>
<dbReference type="Pfam" id="PF07542">
    <property type="entry name" value="ATP12"/>
    <property type="match status" value="1"/>
</dbReference>
<dbReference type="Proteomes" id="UP000603912">
    <property type="component" value="Unassembled WGS sequence"/>
</dbReference>
<evidence type="ECO:0000313" key="4">
    <source>
        <dbReference type="EMBL" id="GGH25260.1"/>
    </source>
</evidence>